<dbReference type="OrthoDB" id="4217619at2759"/>
<dbReference type="Gene3D" id="2.30.42.10">
    <property type="match status" value="1"/>
</dbReference>
<dbReference type="Gene3D" id="3.20.20.150">
    <property type="entry name" value="Divalent-metal-dependent TIM barrel enzymes"/>
    <property type="match status" value="1"/>
</dbReference>
<dbReference type="InterPro" id="IPR013022">
    <property type="entry name" value="Xyl_isomerase-like_TIM-brl"/>
</dbReference>
<dbReference type="EMBL" id="CAMXCT020000001">
    <property type="protein sequence ID" value="CAL1125273.1"/>
    <property type="molecule type" value="Genomic_DNA"/>
</dbReference>
<reference evidence="7" key="2">
    <citation type="submission" date="2024-04" db="EMBL/GenBank/DDBJ databases">
        <authorList>
            <person name="Chen Y."/>
            <person name="Shah S."/>
            <person name="Dougan E. K."/>
            <person name="Thang M."/>
            <person name="Chan C."/>
        </authorList>
    </citation>
    <scope>NUCLEOTIDE SEQUENCE [LARGE SCALE GENOMIC DNA]</scope>
</reference>
<dbReference type="SUPFAM" id="SSF51658">
    <property type="entry name" value="Xylose isomerase-like"/>
    <property type="match status" value="1"/>
</dbReference>
<feature type="domain" description="PDZ" evidence="4">
    <location>
        <begin position="911"/>
        <end position="997"/>
    </location>
</feature>
<dbReference type="SMART" id="SM00228">
    <property type="entry name" value="PDZ"/>
    <property type="match status" value="1"/>
</dbReference>
<evidence type="ECO:0000313" key="7">
    <source>
        <dbReference type="EMBL" id="CAL1125273.1"/>
    </source>
</evidence>
<dbReference type="PROSITE" id="PS51186">
    <property type="entry name" value="GNAT"/>
    <property type="match status" value="1"/>
</dbReference>
<organism evidence="6">
    <name type="scientific">Cladocopium goreaui</name>
    <dbReference type="NCBI Taxonomy" id="2562237"/>
    <lineage>
        <taxon>Eukaryota</taxon>
        <taxon>Sar</taxon>
        <taxon>Alveolata</taxon>
        <taxon>Dinophyceae</taxon>
        <taxon>Suessiales</taxon>
        <taxon>Symbiodiniaceae</taxon>
        <taxon>Cladocopium</taxon>
    </lineage>
</organism>
<gene>
    <name evidence="6" type="ORF">C1SCF055_LOCUS488</name>
</gene>
<evidence type="ECO:0000256" key="2">
    <source>
        <dbReference type="ARBA" id="ARBA00022670"/>
    </source>
</evidence>
<dbReference type="Pfam" id="PF13180">
    <property type="entry name" value="PDZ_2"/>
    <property type="match status" value="1"/>
</dbReference>
<dbReference type="PRINTS" id="PR00834">
    <property type="entry name" value="PROTEASES2C"/>
</dbReference>
<dbReference type="Pfam" id="PF13527">
    <property type="entry name" value="Acetyltransf_9"/>
    <property type="match status" value="1"/>
</dbReference>
<dbReference type="InterPro" id="IPR036237">
    <property type="entry name" value="Xyl_isomerase-like_sf"/>
</dbReference>
<dbReference type="CDD" id="cd10839">
    <property type="entry name" value="cpPDZ1_DegP-like"/>
    <property type="match status" value="1"/>
</dbReference>
<dbReference type="PANTHER" id="PTHR22939:SF129">
    <property type="entry name" value="SERINE PROTEASE HTRA2, MITOCHONDRIAL"/>
    <property type="match status" value="1"/>
</dbReference>
<name>A0A9P1FDF0_9DINO</name>
<dbReference type="Pfam" id="PF01261">
    <property type="entry name" value="AP_endonuc_2"/>
    <property type="match status" value="1"/>
</dbReference>
<dbReference type="Gene3D" id="2.40.10.120">
    <property type="match status" value="1"/>
</dbReference>
<dbReference type="PANTHER" id="PTHR22939">
    <property type="entry name" value="SERINE PROTEASE FAMILY S1C HTRA-RELATED"/>
    <property type="match status" value="1"/>
</dbReference>
<dbReference type="CDD" id="cd04301">
    <property type="entry name" value="NAT_SF"/>
    <property type="match status" value="1"/>
</dbReference>
<dbReference type="GO" id="GO:0016747">
    <property type="term" value="F:acyltransferase activity, transferring groups other than amino-acyl groups"/>
    <property type="evidence" value="ECO:0007669"/>
    <property type="project" value="InterPro"/>
</dbReference>
<proteinExistence type="inferred from homology"/>
<dbReference type="AlphaFoldDB" id="A0A9P1FDF0"/>
<evidence type="ECO:0000313" key="8">
    <source>
        <dbReference type="EMBL" id="CAL4759210.1"/>
    </source>
</evidence>
<dbReference type="InterPro" id="IPR001478">
    <property type="entry name" value="PDZ"/>
</dbReference>
<dbReference type="PROSITE" id="PS50106">
    <property type="entry name" value="PDZ"/>
    <property type="match status" value="1"/>
</dbReference>
<dbReference type="SUPFAM" id="SSF50156">
    <property type="entry name" value="PDZ domain-like"/>
    <property type="match status" value="1"/>
</dbReference>
<evidence type="ECO:0000259" key="4">
    <source>
        <dbReference type="PROSITE" id="PS50106"/>
    </source>
</evidence>
<dbReference type="InterPro" id="IPR009003">
    <property type="entry name" value="Peptidase_S1_PA"/>
</dbReference>
<dbReference type="Proteomes" id="UP001152797">
    <property type="component" value="Unassembled WGS sequence"/>
</dbReference>
<dbReference type="Gene3D" id="3.40.630.30">
    <property type="match status" value="1"/>
</dbReference>
<keyword evidence="9" id="KW-1185">Reference proteome</keyword>
<evidence type="ECO:0000259" key="5">
    <source>
        <dbReference type="PROSITE" id="PS51186"/>
    </source>
</evidence>
<dbReference type="InterPro" id="IPR036034">
    <property type="entry name" value="PDZ_sf"/>
</dbReference>
<evidence type="ECO:0000256" key="1">
    <source>
        <dbReference type="ARBA" id="ARBA00010541"/>
    </source>
</evidence>
<dbReference type="GO" id="GO:0004252">
    <property type="term" value="F:serine-type endopeptidase activity"/>
    <property type="evidence" value="ECO:0007669"/>
    <property type="project" value="InterPro"/>
</dbReference>
<dbReference type="EMBL" id="CAMXCT010000001">
    <property type="protein sequence ID" value="CAI3971898.1"/>
    <property type="molecule type" value="Genomic_DNA"/>
</dbReference>
<evidence type="ECO:0000256" key="3">
    <source>
        <dbReference type="ARBA" id="ARBA00022801"/>
    </source>
</evidence>
<keyword evidence="3" id="KW-0378">Hydrolase</keyword>
<comment type="similarity">
    <text evidence="1">Belongs to the peptidase S1C family.</text>
</comment>
<evidence type="ECO:0000313" key="9">
    <source>
        <dbReference type="Proteomes" id="UP001152797"/>
    </source>
</evidence>
<keyword evidence="2" id="KW-0645">Protease</keyword>
<accession>A0A9P1FDF0</accession>
<feature type="domain" description="N-acetyltransferase" evidence="5">
    <location>
        <begin position="6"/>
        <end position="162"/>
    </location>
</feature>
<dbReference type="GO" id="GO:0006508">
    <property type="term" value="P:proteolysis"/>
    <property type="evidence" value="ECO:0007669"/>
    <property type="project" value="UniProtKB-KW"/>
</dbReference>
<sequence>MMSSNLTIRPANDKDRLATLENTWQYWGDGLSRDEFFENRLNSPQFQRSRRFVGLVNDKVVVSLAAYTCCFQLHGDVLDGVAIGSVYTRDEHRGHGYASQLMEYVDNIHAKGGAKLSVLYSDIPPEFYERLGYATCPSWQGEVAITSGTPAATGGWKLQPFDPAVSLPELERLYSDDSGNMPLSIARNLTYWKFTLEYRKKDDFYWLQDAEGQTHGYVRIAMGKKQDLHILDHALVARSDKLEIALYLAVKHLAAEQAAQSIHTWVPNTPAAQACFSVQPRTMEITMIKTLDPQTVVSTGAIEDYDCIEVMCWPVGKAERKFAGVTHIDVTDFSQAAADDVNALCDKYEVELSGLGYYPNLLSADESEAEVSYTHLQRVMDAAQLLGLKNVNTFIGADHRKNWDENLKRFEEVWPALIRYAEERDLYIGIENCPMLFTFDEWPAGKNLAYSPAIWRRMYDIIPSDHFGLNYDPSHLVWMMMDYVKPIYEFGSRIFHAHAKDMRVEPDKLNDCGILGLGWSTPKIPGLGQVDWNQFVSALTDIGFDGSLCVEVEDDAFSANLEARKNSLRLSRNVLRNSSRGISVAPMRAMCGVSQNVFIYRPGKDPVLIDGLVAADDSPWNGTVSPERDFLGNATLEYASSSQSRTTRLLLILALLLIALAAPYLTREISYAFNQGRERARVESARELLNETSGTTAAFPWVAQSMGPSVVHIDTSRPAGLPDYADELESLYQEAPEYESRGQGSGVIIDDAGYVLTNYHVIRNAQRIDVSLSDGRQFFDAKVIGTDSLTDLAVLKIPEGDLIAAPWGNDQDLEVGDWVLAVGNPYGLDRTVTAGIVSAEQRNFARSPYQHFLQTDAAVNPGNSGGPLVNLRGEVVGITTAIFGESYQGISFAIPATMAREVYERLKSNGRVSRGWLGVALAPLDSEIAQRVGVDVEEGVFVTGIIAGGPAEKAGVLPGDIIIEWNGEPIREPRDLVLMVANTAVGTEATLVVLRGGKREELNIDVAERPPDDE</sequence>
<protein>
    <submittedName>
        <fullName evidence="8">Probable periplasmic serine endoprotease DegP-like (Protease Do)</fullName>
    </submittedName>
</protein>
<dbReference type="InterPro" id="IPR000182">
    <property type="entry name" value="GNAT_dom"/>
</dbReference>
<dbReference type="Pfam" id="PF13365">
    <property type="entry name" value="Trypsin_2"/>
    <property type="match status" value="1"/>
</dbReference>
<evidence type="ECO:0000313" key="6">
    <source>
        <dbReference type="EMBL" id="CAI3971898.1"/>
    </source>
</evidence>
<dbReference type="EMBL" id="CAMXCT030000001">
    <property type="protein sequence ID" value="CAL4759210.1"/>
    <property type="molecule type" value="Genomic_DNA"/>
</dbReference>
<dbReference type="InterPro" id="IPR001940">
    <property type="entry name" value="Peptidase_S1C"/>
</dbReference>
<dbReference type="SUPFAM" id="SSF50494">
    <property type="entry name" value="Trypsin-like serine proteases"/>
    <property type="match status" value="1"/>
</dbReference>
<dbReference type="InterPro" id="IPR016181">
    <property type="entry name" value="Acyl_CoA_acyltransferase"/>
</dbReference>
<comment type="caution">
    <text evidence="6">The sequence shown here is derived from an EMBL/GenBank/DDBJ whole genome shotgun (WGS) entry which is preliminary data.</text>
</comment>
<dbReference type="SUPFAM" id="SSF55729">
    <property type="entry name" value="Acyl-CoA N-acyltransferases (Nat)"/>
    <property type="match status" value="1"/>
</dbReference>
<reference evidence="6" key="1">
    <citation type="submission" date="2022-10" db="EMBL/GenBank/DDBJ databases">
        <authorList>
            <person name="Chen Y."/>
            <person name="Dougan E. K."/>
            <person name="Chan C."/>
            <person name="Rhodes N."/>
            <person name="Thang M."/>
        </authorList>
    </citation>
    <scope>NUCLEOTIDE SEQUENCE</scope>
</reference>